<keyword evidence="5 17" id="KW-0812">Transmembrane</keyword>
<dbReference type="PANTHER" id="PTHR10082">
    <property type="entry name" value="INTEGRIN BETA SUBUNIT"/>
    <property type="match status" value="1"/>
</dbReference>
<keyword evidence="15" id="KW-1015">Disulfide bond</keyword>
<keyword evidence="4" id="KW-0245">EGF-like domain</keyword>
<sequence>MKTTWRGSTPFSGAAMSSWLLVYWNLFLRSALLSVVSAAASSSSLPADNKCGSPLVSTCRECLSRGPDCSWCFQKSFLDGTDISGRCGSAAQLMLKGCKREFIENPGVKVEVNLTLSSSQVTPRDISIQLRPGSEANFIMEVKQLEMYPVDLYYLVDVSASMQENLNQLKTVGENLSRRMKEHSSDFQVGFGSFVDKPVSPYIDVHPSQISNPCSDFEIDCRPAHGFIHVLPITNNITEFKHVIQQQRISGNMDTPEGGFDAMLQAAVCQKDIGWRPEAKHLLLFMTDEPSHLALDSKLAGIVVPHDGRCHLEDGTYSQSAHMEHPTIGQLAEKLLHNNIYSIFAVKNVQYEWYEDLVAFLPGTYLGILPGNLTNLVVDAYKKLLSDVRVEVEVEDREANRFWVSVKAICPNGSTASGSSTCTNVQPGQKVFFNITVGMRECPEKDDALQKPNNPEVKLVVKPVGFNESMIVRVRQACVCGCGGAGSCHDNPETSPCLSGIDSAVERSLVNSCQDVKSGLMCSGRGTCVCGTCVCDQSKLGTIYGHFCEKDDFSCPNERGVMCG</sequence>
<evidence type="ECO:0000256" key="13">
    <source>
        <dbReference type="ARBA" id="ARBA00023037"/>
    </source>
</evidence>
<keyword evidence="20" id="KW-1185">Reference proteome</keyword>
<dbReference type="Pfam" id="PF23105">
    <property type="entry name" value="EGF_integrin"/>
    <property type="match status" value="1"/>
</dbReference>
<evidence type="ECO:0000256" key="16">
    <source>
        <dbReference type="ARBA" id="ARBA00023180"/>
    </source>
</evidence>
<dbReference type="Gene3D" id="2.10.25.10">
    <property type="entry name" value="Laminin"/>
    <property type="match status" value="1"/>
</dbReference>
<keyword evidence="9" id="KW-0106">Calcium</keyword>
<dbReference type="PANTHER" id="PTHR10082:SF9">
    <property type="entry name" value="INTEGRIN BETA-8"/>
    <property type="match status" value="1"/>
</dbReference>
<evidence type="ECO:0000256" key="5">
    <source>
        <dbReference type="ARBA" id="ARBA00022692"/>
    </source>
</evidence>
<dbReference type="SUPFAM" id="SSF69179">
    <property type="entry name" value="Integrin domains"/>
    <property type="match status" value="1"/>
</dbReference>
<dbReference type="SUPFAM" id="SSF53300">
    <property type="entry name" value="vWA-like"/>
    <property type="match status" value="1"/>
</dbReference>
<feature type="non-terminal residue" evidence="19">
    <location>
        <position position="1"/>
    </location>
</feature>
<keyword evidence="12" id="KW-1133">Transmembrane helix</keyword>
<keyword evidence="6" id="KW-0479">Metal-binding</keyword>
<comment type="caution">
    <text evidence="19">The sequence shown here is derived from an EMBL/GenBank/DDBJ whole genome shotgun (WGS) entry which is preliminary data.</text>
</comment>
<evidence type="ECO:0000256" key="11">
    <source>
        <dbReference type="ARBA" id="ARBA00022889"/>
    </source>
</evidence>
<dbReference type="FunFam" id="3.30.1680.10:FF:000002">
    <property type="entry name" value="Integrin beta"/>
    <property type="match status" value="1"/>
</dbReference>
<organism evidence="19 20">
    <name type="scientific">Clarias magur</name>
    <name type="common">Asian catfish</name>
    <name type="synonym">Macropteronotus magur</name>
    <dbReference type="NCBI Taxonomy" id="1594786"/>
    <lineage>
        <taxon>Eukaryota</taxon>
        <taxon>Metazoa</taxon>
        <taxon>Chordata</taxon>
        <taxon>Craniata</taxon>
        <taxon>Vertebrata</taxon>
        <taxon>Euteleostomi</taxon>
        <taxon>Actinopterygii</taxon>
        <taxon>Neopterygii</taxon>
        <taxon>Teleostei</taxon>
        <taxon>Ostariophysi</taxon>
        <taxon>Siluriformes</taxon>
        <taxon>Clariidae</taxon>
        <taxon>Clarias</taxon>
    </lineage>
</organism>
<dbReference type="InterPro" id="IPR032695">
    <property type="entry name" value="Integrin_dom_sf"/>
</dbReference>
<dbReference type="InterPro" id="IPR033760">
    <property type="entry name" value="Integrin_beta_N"/>
</dbReference>
<comment type="similarity">
    <text evidence="2 17">Belongs to the integrin beta chain family.</text>
</comment>
<evidence type="ECO:0000256" key="3">
    <source>
        <dbReference type="ARBA" id="ARBA00022475"/>
    </source>
</evidence>
<evidence type="ECO:0000256" key="14">
    <source>
        <dbReference type="ARBA" id="ARBA00023136"/>
    </source>
</evidence>
<dbReference type="InterPro" id="IPR036465">
    <property type="entry name" value="vWFA_dom_sf"/>
</dbReference>
<dbReference type="GO" id="GO:0016477">
    <property type="term" value="P:cell migration"/>
    <property type="evidence" value="ECO:0007669"/>
    <property type="project" value="TreeGrafter"/>
</dbReference>
<dbReference type="GO" id="GO:0098609">
    <property type="term" value="P:cell-cell adhesion"/>
    <property type="evidence" value="ECO:0007669"/>
    <property type="project" value="TreeGrafter"/>
</dbReference>
<evidence type="ECO:0000256" key="8">
    <source>
        <dbReference type="ARBA" id="ARBA00022737"/>
    </source>
</evidence>
<evidence type="ECO:0000313" key="19">
    <source>
        <dbReference type="EMBL" id="KAF5908839.1"/>
    </source>
</evidence>
<dbReference type="GO" id="GO:0005178">
    <property type="term" value="F:integrin binding"/>
    <property type="evidence" value="ECO:0007669"/>
    <property type="project" value="TreeGrafter"/>
</dbReference>
<dbReference type="FunFam" id="3.40.50.410:FF:000002">
    <property type="entry name" value="Integrin beta"/>
    <property type="match status" value="1"/>
</dbReference>
<evidence type="ECO:0000256" key="2">
    <source>
        <dbReference type="ARBA" id="ARBA00007449"/>
    </source>
</evidence>
<dbReference type="GO" id="GO:0033627">
    <property type="term" value="P:cell adhesion mediated by integrin"/>
    <property type="evidence" value="ECO:0007669"/>
    <property type="project" value="TreeGrafter"/>
</dbReference>
<keyword evidence="10" id="KW-0460">Magnesium</keyword>
<keyword evidence="7" id="KW-0732">Signal</keyword>
<dbReference type="PROSITE" id="PS00243">
    <property type="entry name" value="I_EGF_1"/>
    <property type="match status" value="1"/>
</dbReference>
<dbReference type="InterPro" id="IPR057073">
    <property type="entry name" value="EGF_integrin_2"/>
</dbReference>
<dbReference type="Pfam" id="PF00362">
    <property type="entry name" value="Integrin_beta"/>
    <property type="match status" value="1"/>
</dbReference>
<reference evidence="19" key="1">
    <citation type="submission" date="2020-07" db="EMBL/GenBank/DDBJ databases">
        <title>Clarias magur genome sequencing, assembly and annotation.</title>
        <authorList>
            <person name="Kushwaha B."/>
            <person name="Kumar R."/>
            <person name="Das P."/>
            <person name="Joshi C.G."/>
            <person name="Kumar D."/>
            <person name="Nagpure N.S."/>
            <person name="Pandey M."/>
            <person name="Agarwal S."/>
            <person name="Srivastava S."/>
            <person name="Singh M."/>
            <person name="Sahoo L."/>
            <person name="Jayasankar P."/>
            <person name="Meher P.K."/>
            <person name="Koringa P.G."/>
            <person name="Iquebal M.A."/>
            <person name="Das S.P."/>
            <person name="Bit A."/>
            <person name="Patnaik S."/>
            <person name="Patel N."/>
            <person name="Shah T.M."/>
            <person name="Hinsu A."/>
            <person name="Jena J.K."/>
        </authorList>
    </citation>
    <scope>NUCLEOTIDE SEQUENCE</scope>
    <source>
        <strain evidence="19">CIFAMagur01</strain>
        <tissue evidence="19">Testis</tissue>
    </source>
</reference>
<evidence type="ECO:0000259" key="18">
    <source>
        <dbReference type="SMART" id="SM00187"/>
    </source>
</evidence>
<dbReference type="InterPro" id="IPR057243">
    <property type="entry name" value="Integrin_I-EGF_CS"/>
</dbReference>
<evidence type="ECO:0000256" key="4">
    <source>
        <dbReference type="ARBA" id="ARBA00022536"/>
    </source>
</evidence>
<dbReference type="FunFam" id="2.10.25.10:FF:000076">
    <property type="entry name" value="Integrin beta"/>
    <property type="match status" value="1"/>
</dbReference>
<dbReference type="PRINTS" id="PR01186">
    <property type="entry name" value="INTEGRINB"/>
</dbReference>
<evidence type="ECO:0000256" key="9">
    <source>
        <dbReference type="ARBA" id="ARBA00022837"/>
    </source>
</evidence>
<keyword evidence="11 17" id="KW-0130">Cell adhesion</keyword>
<name>A0A8J4UAC0_CLAMG</name>
<evidence type="ECO:0000256" key="17">
    <source>
        <dbReference type="RuleBase" id="RU000633"/>
    </source>
</evidence>
<gene>
    <name evidence="19" type="primary">itgb8</name>
    <name evidence="19" type="ORF">DAT39_001410</name>
</gene>
<keyword evidence="16" id="KW-0325">Glycoprotein</keyword>
<dbReference type="Gene3D" id="3.30.1680.10">
    <property type="entry name" value="ligand-binding face of the semaphorins, domain 2"/>
    <property type="match status" value="1"/>
</dbReference>
<feature type="domain" description="Integrin beta subunit VWA" evidence="18">
    <location>
        <begin position="58"/>
        <end position="480"/>
    </location>
</feature>
<dbReference type="GO" id="GO:0008305">
    <property type="term" value="C:integrin complex"/>
    <property type="evidence" value="ECO:0007669"/>
    <property type="project" value="TreeGrafter"/>
</dbReference>
<protein>
    <recommendedName>
        <fullName evidence="17">Integrin beta</fullName>
    </recommendedName>
</protein>
<evidence type="ECO:0000256" key="7">
    <source>
        <dbReference type="ARBA" id="ARBA00022729"/>
    </source>
</evidence>
<dbReference type="Proteomes" id="UP000727407">
    <property type="component" value="Unassembled WGS sequence"/>
</dbReference>
<keyword evidence="14" id="KW-0472">Membrane</keyword>
<keyword evidence="8" id="KW-0677">Repeat</keyword>
<dbReference type="GO" id="GO:0007229">
    <property type="term" value="P:integrin-mediated signaling pathway"/>
    <property type="evidence" value="ECO:0007669"/>
    <property type="project" value="UniProtKB-KW"/>
</dbReference>
<dbReference type="SUPFAM" id="SSF103575">
    <property type="entry name" value="Plexin repeat"/>
    <property type="match status" value="1"/>
</dbReference>
<dbReference type="Pfam" id="PF17205">
    <property type="entry name" value="PSI_integrin"/>
    <property type="match status" value="1"/>
</dbReference>
<dbReference type="SMART" id="SM00187">
    <property type="entry name" value="INB"/>
    <property type="match status" value="1"/>
</dbReference>
<keyword evidence="13 17" id="KW-0401">Integrin</keyword>
<dbReference type="GO" id="GO:0046872">
    <property type="term" value="F:metal ion binding"/>
    <property type="evidence" value="ECO:0007669"/>
    <property type="project" value="UniProtKB-KW"/>
</dbReference>
<dbReference type="EMBL" id="QNUK01000010">
    <property type="protein sequence ID" value="KAF5908839.1"/>
    <property type="molecule type" value="Genomic_DNA"/>
</dbReference>
<dbReference type="GO" id="GO:0005925">
    <property type="term" value="C:focal adhesion"/>
    <property type="evidence" value="ECO:0007669"/>
    <property type="project" value="TreeGrafter"/>
</dbReference>
<dbReference type="InterPro" id="IPR002369">
    <property type="entry name" value="Integrin_bsu_VWA"/>
</dbReference>
<dbReference type="InterPro" id="IPR015812">
    <property type="entry name" value="Integrin_bsu"/>
</dbReference>
<evidence type="ECO:0000256" key="15">
    <source>
        <dbReference type="ARBA" id="ARBA00023157"/>
    </source>
</evidence>
<evidence type="ECO:0000256" key="10">
    <source>
        <dbReference type="ARBA" id="ARBA00022842"/>
    </source>
</evidence>
<proteinExistence type="inferred from homology"/>
<dbReference type="GO" id="GO:0009986">
    <property type="term" value="C:cell surface"/>
    <property type="evidence" value="ECO:0007669"/>
    <property type="project" value="TreeGrafter"/>
</dbReference>
<evidence type="ECO:0000256" key="1">
    <source>
        <dbReference type="ARBA" id="ARBA00004251"/>
    </source>
</evidence>
<dbReference type="OrthoDB" id="410592at2759"/>
<dbReference type="Gene3D" id="3.40.50.410">
    <property type="entry name" value="von Willebrand factor, type A domain"/>
    <property type="match status" value="1"/>
</dbReference>
<evidence type="ECO:0000256" key="12">
    <source>
        <dbReference type="ARBA" id="ARBA00022989"/>
    </source>
</evidence>
<accession>A0A8J4UAC0</accession>
<dbReference type="Gene3D" id="2.60.40.1510">
    <property type="entry name" value="ntegrin, alpha v. Chain A, domain 3"/>
    <property type="match status" value="1"/>
</dbReference>
<dbReference type="AlphaFoldDB" id="A0A8J4UAC0"/>
<keyword evidence="3" id="KW-1003">Cell membrane</keyword>
<comment type="subcellular location">
    <subcellularLocation>
        <location evidence="1 17">Cell membrane</location>
        <topology evidence="1 17">Single-pass type I membrane protein</topology>
    </subcellularLocation>
</comment>
<evidence type="ECO:0000313" key="20">
    <source>
        <dbReference type="Proteomes" id="UP000727407"/>
    </source>
</evidence>
<evidence type="ECO:0000256" key="6">
    <source>
        <dbReference type="ARBA" id="ARBA00022723"/>
    </source>
</evidence>